<dbReference type="InterPro" id="IPR001134">
    <property type="entry name" value="Netrin_domain"/>
</dbReference>
<feature type="disulfide bond" evidence="9">
    <location>
        <begin position="183"/>
        <end position="204"/>
    </location>
</feature>
<keyword evidence="4" id="KW-0483">Metalloprotease inhibitor</keyword>
<name>A0A914AAK6_PATMI</name>
<evidence type="ECO:0000313" key="12">
    <source>
        <dbReference type="EnsemblMetazoa" id="XP_038060798.1"/>
    </source>
</evidence>
<dbReference type="GO" id="GO:0051045">
    <property type="term" value="P:negative regulation of membrane protein ectodomain proteolysis"/>
    <property type="evidence" value="ECO:0007669"/>
    <property type="project" value="TreeGrafter"/>
</dbReference>
<evidence type="ECO:0000256" key="7">
    <source>
        <dbReference type="ARBA" id="ARBA00023215"/>
    </source>
</evidence>
<dbReference type="InterPro" id="IPR008993">
    <property type="entry name" value="TIMP-like_OB-fold"/>
</dbReference>
<dbReference type="InterPro" id="IPR027465">
    <property type="entry name" value="TIMP_C"/>
</dbReference>
<evidence type="ECO:0000256" key="2">
    <source>
        <dbReference type="ARBA" id="ARBA00011027"/>
    </source>
</evidence>
<keyword evidence="3" id="KW-0964">Secreted</keyword>
<dbReference type="AlphaFoldDB" id="A0A914AAK6"/>
<feature type="chain" id="PRO_5037839735" description="NTR domain-containing protein" evidence="10">
    <location>
        <begin position="21"/>
        <end position="233"/>
    </location>
</feature>
<keyword evidence="8" id="KW-0479">Metal-binding</keyword>
<comment type="similarity">
    <text evidence="2">Belongs to the protease inhibitor I35 (TIMP) family.</text>
</comment>
<dbReference type="RefSeq" id="XP_038060798.1">
    <property type="nucleotide sequence ID" value="XM_038204870.1"/>
</dbReference>
<dbReference type="GO" id="GO:0046872">
    <property type="term" value="F:metal ion binding"/>
    <property type="evidence" value="ECO:0007669"/>
    <property type="project" value="UniProtKB-KW"/>
</dbReference>
<reference evidence="12" key="1">
    <citation type="submission" date="2022-11" db="UniProtKB">
        <authorList>
            <consortium name="EnsemblMetazoa"/>
        </authorList>
    </citation>
    <scope>IDENTIFICATION</scope>
</reference>
<dbReference type="PANTHER" id="PTHR11844:SF33">
    <property type="entry name" value="TISSUE INHIBITOR OF METALLOPROTEINASE"/>
    <property type="match status" value="1"/>
</dbReference>
<dbReference type="Gene3D" id="3.90.370.10">
    <property type="entry name" value="Tissue inhibitor of metalloproteinase-1. Chain B, domain 1"/>
    <property type="match status" value="1"/>
</dbReference>
<dbReference type="EnsemblMetazoa" id="XM_038204870.1">
    <property type="protein sequence ID" value="XP_038060798.1"/>
    <property type="gene ID" value="LOC119731665"/>
</dbReference>
<sequence>MFPHLKILVLCILPMATVYGDSYDCQIHQDPCGCQDHPQEIVCEAQFVIKGKIVSKHFTQERDPLFGRIHTAHYEVNITTVFKGIGIVTSDNLIIQRRMEKCDRTGLDVGDNYIITGHTDFITGELRSHGCQWNAKWTKLTSFQQQGLINGAYLENCNSCEISTDLLRMASHGRKVSAAGKTCTFNYRSCEGQAHYKKRSCVRCGNQQDCSWVRNDRYENCYNTNTLPEILIY</sequence>
<feature type="signal peptide" evidence="10">
    <location>
        <begin position="1"/>
        <end position="20"/>
    </location>
</feature>
<keyword evidence="6 9" id="KW-1015">Disulfide bond</keyword>
<proteinExistence type="inferred from homology"/>
<accession>A0A914AAK6</accession>
<feature type="disulfide bond" evidence="9">
    <location>
        <begin position="43"/>
        <end position="157"/>
    </location>
</feature>
<feature type="domain" description="NTR" evidence="11">
    <location>
        <begin position="25"/>
        <end position="157"/>
    </location>
</feature>
<dbReference type="SUPFAM" id="SSF50242">
    <property type="entry name" value="TIMP-like"/>
    <property type="match status" value="1"/>
</dbReference>
<dbReference type="InterPro" id="IPR001820">
    <property type="entry name" value="TIMP"/>
</dbReference>
<dbReference type="SMART" id="SM00206">
    <property type="entry name" value="NTR"/>
    <property type="match status" value="1"/>
</dbReference>
<evidence type="ECO:0000256" key="6">
    <source>
        <dbReference type="ARBA" id="ARBA00023157"/>
    </source>
</evidence>
<organism evidence="12 13">
    <name type="scientific">Patiria miniata</name>
    <name type="common">Bat star</name>
    <name type="synonym">Asterina miniata</name>
    <dbReference type="NCBI Taxonomy" id="46514"/>
    <lineage>
        <taxon>Eukaryota</taxon>
        <taxon>Metazoa</taxon>
        <taxon>Echinodermata</taxon>
        <taxon>Eleutherozoa</taxon>
        <taxon>Asterozoa</taxon>
        <taxon>Asteroidea</taxon>
        <taxon>Valvatacea</taxon>
        <taxon>Valvatida</taxon>
        <taxon>Asterinidae</taxon>
        <taxon>Patiria</taxon>
    </lineage>
</organism>
<feature type="disulfide bond" evidence="9">
    <location>
        <begin position="160"/>
        <end position="210"/>
    </location>
</feature>
<evidence type="ECO:0000259" key="11">
    <source>
        <dbReference type="PROSITE" id="PS50189"/>
    </source>
</evidence>
<dbReference type="PROSITE" id="PS50189">
    <property type="entry name" value="NTR"/>
    <property type="match status" value="1"/>
</dbReference>
<evidence type="ECO:0000256" key="4">
    <source>
        <dbReference type="ARBA" id="ARBA00022608"/>
    </source>
</evidence>
<evidence type="ECO:0000256" key="5">
    <source>
        <dbReference type="ARBA" id="ARBA00022690"/>
    </source>
</evidence>
<evidence type="ECO:0000313" key="13">
    <source>
        <dbReference type="Proteomes" id="UP000887568"/>
    </source>
</evidence>
<dbReference type="Proteomes" id="UP000887568">
    <property type="component" value="Unplaced"/>
</dbReference>
<dbReference type="PANTHER" id="PTHR11844">
    <property type="entry name" value="METALLOPROTEASE INHIBITOR"/>
    <property type="match status" value="1"/>
</dbReference>
<feature type="binding site" evidence="8">
    <location>
        <position position="32"/>
    </location>
    <ligand>
        <name>Zn(2+)</name>
        <dbReference type="ChEBI" id="CHEBI:29105"/>
        <note>ligand shared with metalloproteinase partner</note>
    </ligand>
</feature>
<dbReference type="GO" id="GO:0002020">
    <property type="term" value="F:protease binding"/>
    <property type="evidence" value="ECO:0007669"/>
    <property type="project" value="TreeGrafter"/>
</dbReference>
<dbReference type="OrthoDB" id="9987243at2759"/>
<protein>
    <recommendedName>
        <fullName evidence="11">NTR domain-containing protein</fullName>
    </recommendedName>
</protein>
<keyword evidence="10" id="KW-0732">Signal</keyword>
<evidence type="ECO:0000256" key="10">
    <source>
        <dbReference type="SAM" id="SignalP"/>
    </source>
</evidence>
<dbReference type="OMA" id="GAYLENC"/>
<keyword evidence="8" id="KW-0862">Zinc</keyword>
<dbReference type="Gene3D" id="2.40.50.120">
    <property type="match status" value="1"/>
</dbReference>
<evidence type="ECO:0000256" key="9">
    <source>
        <dbReference type="PIRSR" id="PIRSR601820-3"/>
    </source>
</evidence>
<dbReference type="GO" id="GO:0008191">
    <property type="term" value="F:metalloendopeptidase inhibitor activity"/>
    <property type="evidence" value="ECO:0007669"/>
    <property type="project" value="InterPro"/>
</dbReference>
<dbReference type="Pfam" id="PF00965">
    <property type="entry name" value="TIMP"/>
    <property type="match status" value="1"/>
</dbReference>
<evidence type="ECO:0000256" key="1">
    <source>
        <dbReference type="ARBA" id="ARBA00004613"/>
    </source>
</evidence>
<evidence type="ECO:0000256" key="3">
    <source>
        <dbReference type="ARBA" id="ARBA00022525"/>
    </source>
</evidence>
<dbReference type="GO" id="GO:0005615">
    <property type="term" value="C:extracellular space"/>
    <property type="evidence" value="ECO:0007669"/>
    <property type="project" value="TreeGrafter"/>
</dbReference>
<keyword evidence="13" id="KW-1185">Reference proteome</keyword>
<evidence type="ECO:0000256" key="8">
    <source>
        <dbReference type="PIRSR" id="PIRSR601820-1"/>
    </source>
</evidence>
<keyword evidence="5" id="KW-0646">Protease inhibitor</keyword>
<dbReference type="GO" id="GO:0031012">
    <property type="term" value="C:extracellular matrix"/>
    <property type="evidence" value="ECO:0007669"/>
    <property type="project" value="TreeGrafter"/>
</dbReference>
<comment type="subcellular location">
    <subcellularLocation>
        <location evidence="1">Secreted</location>
    </subcellularLocation>
</comment>
<feature type="disulfide bond" evidence="9">
    <location>
        <begin position="34"/>
        <end position="131"/>
    </location>
</feature>
<dbReference type="GeneID" id="119731665"/>
<keyword evidence="7" id="KW-0481">Metalloenzyme inhibitor</keyword>